<dbReference type="Proteomes" id="UP001396334">
    <property type="component" value="Unassembled WGS sequence"/>
</dbReference>
<proteinExistence type="predicted"/>
<comment type="caution">
    <text evidence="1">The sequence shown here is derived from an EMBL/GenBank/DDBJ whole genome shotgun (WGS) entry which is preliminary data.</text>
</comment>
<accession>A0ABR2QG57</accession>
<reference evidence="1 2" key="1">
    <citation type="journal article" date="2024" name="G3 (Bethesda)">
        <title>Genome assembly of Hibiscus sabdariffa L. provides insights into metabolisms of medicinal natural products.</title>
        <authorList>
            <person name="Kim T."/>
        </authorList>
    </citation>
    <scope>NUCLEOTIDE SEQUENCE [LARGE SCALE GENOMIC DNA]</scope>
    <source>
        <strain evidence="1">TK-2024</strain>
        <tissue evidence="1">Old leaves</tissue>
    </source>
</reference>
<organism evidence="1 2">
    <name type="scientific">Hibiscus sabdariffa</name>
    <name type="common">roselle</name>
    <dbReference type="NCBI Taxonomy" id="183260"/>
    <lineage>
        <taxon>Eukaryota</taxon>
        <taxon>Viridiplantae</taxon>
        <taxon>Streptophyta</taxon>
        <taxon>Embryophyta</taxon>
        <taxon>Tracheophyta</taxon>
        <taxon>Spermatophyta</taxon>
        <taxon>Magnoliopsida</taxon>
        <taxon>eudicotyledons</taxon>
        <taxon>Gunneridae</taxon>
        <taxon>Pentapetalae</taxon>
        <taxon>rosids</taxon>
        <taxon>malvids</taxon>
        <taxon>Malvales</taxon>
        <taxon>Malvaceae</taxon>
        <taxon>Malvoideae</taxon>
        <taxon>Hibiscus</taxon>
    </lineage>
</organism>
<gene>
    <name evidence="1" type="ORF">V6N11_070659</name>
</gene>
<protein>
    <submittedName>
        <fullName evidence="1">Uncharacterized protein</fullName>
    </submittedName>
</protein>
<evidence type="ECO:0000313" key="2">
    <source>
        <dbReference type="Proteomes" id="UP001396334"/>
    </source>
</evidence>
<name>A0ABR2QG57_9ROSI</name>
<sequence length="164" mass="18216">MGPPRFCCATLICSPSNADDQVLRYYCFSCITDIFECREGLGLSSSSAQYGYSQVSILGPVGYGPTTLPLRHSDSLVRTCLTVEKVQGCRPAVHNIGVALNQGLPIIISLVLMLLLNVRQLDAVVPTDCIFITVNQSLEKSNCKEQLKKKIMLVWIHRWPHSKY</sequence>
<dbReference type="EMBL" id="JBBPBN010000040">
    <property type="protein sequence ID" value="KAK8999497.1"/>
    <property type="molecule type" value="Genomic_DNA"/>
</dbReference>
<evidence type="ECO:0000313" key="1">
    <source>
        <dbReference type="EMBL" id="KAK8999497.1"/>
    </source>
</evidence>
<keyword evidence="2" id="KW-1185">Reference proteome</keyword>